<comment type="similarity">
    <text evidence="8">Belongs to the archaeal rpoM/eukaryotic RPA12/RPB9/RPC11 RNA polymerase family.</text>
</comment>
<dbReference type="GO" id="GO:0003676">
    <property type="term" value="F:nucleic acid binding"/>
    <property type="evidence" value="ECO:0007669"/>
    <property type="project" value="InterPro"/>
</dbReference>
<dbReference type="EMBL" id="VXIV02000900">
    <property type="protein sequence ID" value="KAF6035293.1"/>
    <property type="molecule type" value="Genomic_DNA"/>
</dbReference>
<feature type="binding site" evidence="9">
    <location>
        <position position="20"/>
    </location>
    <ligand>
        <name>Zn(2+)</name>
        <dbReference type="ChEBI" id="CHEBI:29105"/>
        <label>1</label>
    </ligand>
</feature>
<feature type="binding site" evidence="9">
    <location>
        <position position="36"/>
    </location>
    <ligand>
        <name>Zn(2+)</name>
        <dbReference type="ChEBI" id="CHEBI:29105"/>
        <label>1</label>
    </ligand>
</feature>
<feature type="binding site" evidence="9">
    <location>
        <position position="17"/>
    </location>
    <ligand>
        <name>Zn(2+)</name>
        <dbReference type="ChEBI" id="CHEBI:29105"/>
        <label>1</label>
    </ligand>
</feature>
<dbReference type="PANTHER" id="PTHR11239:SF14">
    <property type="entry name" value="DNA-DIRECTED RNA POLYMERASE I SUBUNIT RPA12"/>
    <property type="match status" value="1"/>
</dbReference>
<dbReference type="Gene3D" id="2.20.25.10">
    <property type="match status" value="1"/>
</dbReference>
<evidence type="ECO:0000256" key="2">
    <source>
        <dbReference type="ARBA" id="ARBA00022478"/>
    </source>
</evidence>
<dbReference type="InterPro" id="IPR012164">
    <property type="entry name" value="Rpa12/Rpb9/Rpc10/TFS"/>
</dbReference>
<dbReference type="Pfam" id="PF01096">
    <property type="entry name" value="Zn_ribbon_TFIIS"/>
    <property type="match status" value="1"/>
</dbReference>
<comment type="caution">
    <text evidence="12">The sequence shown here is derived from an EMBL/GenBank/DDBJ whole genome shotgun (WGS) entry which is preliminary data.</text>
</comment>
<feature type="binding site" evidence="9">
    <location>
        <position position="82"/>
    </location>
    <ligand>
        <name>Zn(2+)</name>
        <dbReference type="ChEBI" id="CHEBI:29105"/>
        <label>2</label>
    </ligand>
</feature>
<feature type="binding site" evidence="9">
    <location>
        <position position="115"/>
    </location>
    <ligand>
        <name>Zn(2+)</name>
        <dbReference type="ChEBI" id="CHEBI:29105"/>
        <label>2</label>
    </ligand>
</feature>
<dbReference type="CDD" id="cd10507">
    <property type="entry name" value="Zn-ribbon_RPA12"/>
    <property type="match status" value="1"/>
</dbReference>
<evidence type="ECO:0000313" key="14">
    <source>
        <dbReference type="Proteomes" id="UP000593567"/>
    </source>
</evidence>
<feature type="zinc finger region" description="C4-type" evidence="10">
    <location>
        <begin position="17"/>
        <end position="39"/>
    </location>
</feature>
<dbReference type="OrthoDB" id="10056816at2759"/>
<dbReference type="SMART" id="SM00440">
    <property type="entry name" value="ZnF_C2C2"/>
    <property type="match status" value="1"/>
</dbReference>
<sequence>MKSATSSIFTTTDPRFCKLCGSVLPLPTADKRTVECRKCSSVVDIAEFHGITTTRTIIFNKVQETASTGKHQTDGPSIDRECSKCGHPTMTYKTQQTRSADEGQTVFFTCADPKCRNQEIEYS</sequence>
<reference evidence="12 14" key="2">
    <citation type="submission" date="2020-06" db="EMBL/GenBank/DDBJ databases">
        <title>Draft genome of Bugula neritina, a colonial animal packing powerful symbionts and potential medicines.</title>
        <authorList>
            <person name="Rayko M."/>
        </authorList>
    </citation>
    <scope>NUCLEOTIDE SEQUENCE [LARGE SCALE GENOMIC DNA]</scope>
    <source>
        <strain evidence="12">Kwan_BN1</strain>
    </source>
</reference>
<feature type="binding site" evidence="9">
    <location>
        <position position="110"/>
    </location>
    <ligand>
        <name>Zn(2+)</name>
        <dbReference type="ChEBI" id="CHEBI:29105"/>
        <label>2</label>
    </ligand>
</feature>
<keyword evidence="8" id="KW-0804">Transcription</keyword>
<dbReference type="Proteomes" id="UP000593567">
    <property type="component" value="Unassembled WGS sequence"/>
</dbReference>
<dbReference type="PANTHER" id="PTHR11239">
    <property type="entry name" value="DNA-DIRECTED RNA POLYMERASE"/>
    <property type="match status" value="1"/>
</dbReference>
<keyword evidence="2 8" id="KW-0240">DNA-directed RNA polymerase</keyword>
<dbReference type="PROSITE" id="PS51133">
    <property type="entry name" value="ZF_TFIIS_2"/>
    <property type="match status" value="1"/>
</dbReference>
<name>A0A7J7K5H0_BUGNE</name>
<comment type="subcellular location">
    <subcellularLocation>
        <location evidence="1">Nucleus</location>
        <location evidence="1">Nucleolus</location>
    </subcellularLocation>
</comment>
<comment type="function">
    <text evidence="8">DNA-dependent RNA polymerase catalyzes the transcription of DNA into RNA using the four ribonucleoside triphosphates as substrates.</text>
</comment>
<dbReference type="GO" id="GO:0006363">
    <property type="term" value="P:termination of RNA polymerase I transcription"/>
    <property type="evidence" value="ECO:0007669"/>
    <property type="project" value="TreeGrafter"/>
</dbReference>
<feature type="binding site" evidence="9">
    <location>
        <position position="39"/>
    </location>
    <ligand>
        <name>Zn(2+)</name>
        <dbReference type="ChEBI" id="CHEBI:29105"/>
        <label>1</label>
    </ligand>
</feature>
<evidence type="ECO:0000256" key="3">
    <source>
        <dbReference type="ARBA" id="ARBA00022723"/>
    </source>
</evidence>
<dbReference type="GO" id="GO:0003899">
    <property type="term" value="F:DNA-directed RNA polymerase activity"/>
    <property type="evidence" value="ECO:0007669"/>
    <property type="project" value="InterPro"/>
</dbReference>
<keyword evidence="4 10" id="KW-0863">Zinc-finger</keyword>
<organism evidence="12 14">
    <name type="scientific">Bugula neritina</name>
    <name type="common">Brown bryozoan</name>
    <name type="synonym">Sertularia neritina</name>
    <dbReference type="NCBI Taxonomy" id="10212"/>
    <lineage>
        <taxon>Eukaryota</taxon>
        <taxon>Metazoa</taxon>
        <taxon>Spiralia</taxon>
        <taxon>Lophotrochozoa</taxon>
        <taxon>Bryozoa</taxon>
        <taxon>Gymnolaemata</taxon>
        <taxon>Cheilostomatida</taxon>
        <taxon>Flustrina</taxon>
        <taxon>Buguloidea</taxon>
        <taxon>Bugulidae</taxon>
        <taxon>Bugula</taxon>
    </lineage>
</organism>
<reference evidence="12 14" key="1">
    <citation type="submission" date="2019-09" db="EMBL/GenBank/DDBJ databases">
        <authorList>
            <person name="Raiko M."/>
            <person name="Komissarov A."/>
            <person name="Rhodes A."/>
            <person name="Kliver S."/>
            <person name="Lim-Fong G."/>
            <person name="Kwan J."/>
            <person name="O'Brien S.J."/>
            <person name="Lopez J.V."/>
        </authorList>
    </citation>
    <scope>NUCLEOTIDE SEQUENCE [LARGE SCALE GENOMIC DNA]</scope>
    <source>
        <strain evidence="12">Kwan_BN1</strain>
    </source>
</reference>
<evidence type="ECO:0000256" key="9">
    <source>
        <dbReference type="PIRSR" id="PIRSR005586-1"/>
    </source>
</evidence>
<proteinExistence type="inferred from homology"/>
<evidence type="ECO:0000313" key="13">
    <source>
        <dbReference type="EMBL" id="KAF6035293.1"/>
    </source>
</evidence>
<accession>A0A7J7K5H0</accession>
<comment type="function">
    <text evidence="7">Core component of RNA polymerase I (Pol I), a DNA-dependent RNA polymerase which synthesizes ribosomal RNA precursors using the four ribonucleoside triphosphates as substrates. Can mediate Pol I proofreading of the nascent RNA transcript. Anchors into the Pol I active site to monitor transcription fidelity and cleave mis-incorporated 5'-ribonucleotides.</text>
</comment>
<protein>
    <recommendedName>
        <fullName evidence="8">DNA-directed RNA polymerase subunit</fullName>
    </recommendedName>
</protein>
<evidence type="ECO:0000256" key="1">
    <source>
        <dbReference type="ARBA" id="ARBA00004604"/>
    </source>
</evidence>
<dbReference type="SUPFAM" id="SSF57783">
    <property type="entry name" value="Zinc beta-ribbon"/>
    <property type="match status" value="1"/>
</dbReference>
<keyword evidence="3 9" id="KW-0479">Metal-binding</keyword>
<evidence type="ECO:0000256" key="7">
    <source>
        <dbReference type="ARBA" id="ARBA00044497"/>
    </source>
</evidence>
<dbReference type="InterPro" id="IPR001222">
    <property type="entry name" value="Znf_TFIIS"/>
</dbReference>
<dbReference type="PIRSF" id="PIRSF005586">
    <property type="entry name" value="RNApol_RpoM"/>
    <property type="match status" value="1"/>
</dbReference>
<feature type="binding site" evidence="9">
    <location>
        <position position="85"/>
    </location>
    <ligand>
        <name>Zn(2+)</name>
        <dbReference type="ChEBI" id="CHEBI:29105"/>
        <label>2</label>
    </ligand>
</feature>
<evidence type="ECO:0000256" key="8">
    <source>
        <dbReference type="PIRNR" id="PIRNR005586"/>
    </source>
</evidence>
<keyword evidence="5 9" id="KW-0862">Zinc</keyword>
<dbReference type="AlphaFoldDB" id="A0A7J7K5H0"/>
<dbReference type="GO" id="GO:0005736">
    <property type="term" value="C:RNA polymerase I complex"/>
    <property type="evidence" value="ECO:0007669"/>
    <property type="project" value="TreeGrafter"/>
</dbReference>
<keyword evidence="14" id="KW-1185">Reference proteome</keyword>
<dbReference type="PROSITE" id="PS00466">
    <property type="entry name" value="ZF_TFIIS_1"/>
    <property type="match status" value="1"/>
</dbReference>
<evidence type="ECO:0000259" key="11">
    <source>
        <dbReference type="PROSITE" id="PS51133"/>
    </source>
</evidence>
<feature type="domain" description="TFIIS-type" evidence="11">
    <location>
        <begin position="78"/>
        <end position="120"/>
    </location>
</feature>
<evidence type="ECO:0000313" key="12">
    <source>
        <dbReference type="EMBL" id="KAF6033487.1"/>
    </source>
</evidence>
<evidence type="ECO:0000256" key="4">
    <source>
        <dbReference type="ARBA" id="ARBA00022771"/>
    </source>
</evidence>
<keyword evidence="6 8" id="KW-0539">Nucleus</keyword>
<dbReference type="GO" id="GO:0008270">
    <property type="term" value="F:zinc ion binding"/>
    <property type="evidence" value="ECO:0007669"/>
    <property type="project" value="UniProtKB-KW"/>
</dbReference>
<evidence type="ECO:0000256" key="5">
    <source>
        <dbReference type="ARBA" id="ARBA00022833"/>
    </source>
</evidence>
<dbReference type="InterPro" id="IPR034004">
    <property type="entry name" value="Zn_ribbon_RPA12_C"/>
</dbReference>
<evidence type="ECO:0000256" key="10">
    <source>
        <dbReference type="PIRSR" id="PIRSR005586-2"/>
    </source>
</evidence>
<evidence type="ECO:0000256" key="6">
    <source>
        <dbReference type="ARBA" id="ARBA00023242"/>
    </source>
</evidence>
<dbReference type="EMBL" id="VXIV02001321">
    <property type="protein sequence ID" value="KAF6033487.1"/>
    <property type="molecule type" value="Genomic_DNA"/>
</dbReference>
<gene>
    <name evidence="13" type="ORF">EB796_006401</name>
    <name evidence="12" type="ORF">EB796_008208</name>
</gene>